<dbReference type="GO" id="GO:0016853">
    <property type="term" value="F:isomerase activity"/>
    <property type="evidence" value="ECO:0007669"/>
    <property type="project" value="UniProtKB-KW"/>
</dbReference>
<dbReference type="RefSeq" id="WP_228855505.1">
    <property type="nucleotide sequence ID" value="NZ_AP024086.1"/>
</dbReference>
<dbReference type="EMBL" id="AP024086">
    <property type="protein sequence ID" value="BCL63232.1"/>
    <property type="molecule type" value="Genomic_DNA"/>
</dbReference>
<dbReference type="PANTHER" id="PTHR42796">
    <property type="entry name" value="FUMARYLACETOACETATE HYDROLASE DOMAIN-CONTAINING PROTEIN 2A-RELATED"/>
    <property type="match status" value="1"/>
</dbReference>
<reference evidence="4" key="1">
    <citation type="submission" date="2020-09" db="EMBL/GenBank/DDBJ databases">
        <title>Desulfogranum mesoprofundum gen. nov., sp. nov., a novel mesophilic, sulfate-reducing chemolithoautotroph isolated from a deep-sea hydrothermal vent chimney in the Suiyo Seamount.</title>
        <authorList>
            <person name="Hashimoto Y."/>
            <person name="Nakagawa S."/>
        </authorList>
    </citation>
    <scope>NUCLEOTIDE SEQUENCE</scope>
    <source>
        <strain evidence="4">KT2</strain>
    </source>
</reference>
<organism evidence="4 5">
    <name type="scientific">Desulfomarina profundi</name>
    <dbReference type="NCBI Taxonomy" id="2772557"/>
    <lineage>
        <taxon>Bacteria</taxon>
        <taxon>Pseudomonadati</taxon>
        <taxon>Thermodesulfobacteriota</taxon>
        <taxon>Desulfobulbia</taxon>
        <taxon>Desulfobulbales</taxon>
        <taxon>Desulfobulbaceae</taxon>
        <taxon>Desulfomarina</taxon>
    </lineage>
</organism>
<evidence type="ECO:0000259" key="3">
    <source>
        <dbReference type="Pfam" id="PF01557"/>
    </source>
</evidence>
<proteinExistence type="inferred from homology"/>
<name>A0A8D5JP08_9BACT</name>
<evidence type="ECO:0000256" key="2">
    <source>
        <dbReference type="ARBA" id="ARBA00022723"/>
    </source>
</evidence>
<dbReference type="InterPro" id="IPR051121">
    <property type="entry name" value="FAH"/>
</dbReference>
<dbReference type="InterPro" id="IPR011234">
    <property type="entry name" value="Fumarylacetoacetase-like_C"/>
</dbReference>
<sequence length="326" mass="35805">MKLISFKVAGKERLGVVNDQMEIVDLSLALKDQKNIPSSMLEFICLAEKGIELALRALSVCNEEAVVSAEEISFLPPVPLPGKICGVALNNSASNNRKISAPDHPAFFLKPSSCLVGHREPVTVRTCYGSVHPEPELAVIIGKKTKDVDAVDALNSIYGYSIFNDITGNGMRAEDLFHYQALYAAADDPSRIEKREQHLSYAGRYKGTDNFGVLGPWLVTRDEVKDPDNLQVGCRVAGELVAEDNTRFYNYKVAEIVSFISQFQTLFPGDIISCGTAFQPGKTRKSIHHANLLVTGGPMEITIESLGSQYNDVVIEEKELGAWRLD</sequence>
<gene>
    <name evidence="4" type="ORF">DGMP_39250</name>
</gene>
<keyword evidence="5" id="KW-1185">Reference proteome</keyword>
<comment type="similarity">
    <text evidence="1">Belongs to the FAH family.</text>
</comment>
<dbReference type="PANTHER" id="PTHR42796:SF4">
    <property type="entry name" value="FUMARYLACETOACETATE HYDROLASE DOMAIN-CONTAINING PROTEIN 2A"/>
    <property type="match status" value="1"/>
</dbReference>
<dbReference type="AlphaFoldDB" id="A0A8D5JP08"/>
<evidence type="ECO:0000313" key="4">
    <source>
        <dbReference type="EMBL" id="BCL63232.1"/>
    </source>
</evidence>
<protein>
    <submittedName>
        <fullName evidence="4">2-hydroxyhepta-2,4-diene-1,7-dioate isomerase</fullName>
    </submittedName>
</protein>
<keyword evidence="4" id="KW-0413">Isomerase</keyword>
<dbReference type="Proteomes" id="UP000826725">
    <property type="component" value="Chromosome"/>
</dbReference>
<dbReference type="GO" id="GO:0046872">
    <property type="term" value="F:metal ion binding"/>
    <property type="evidence" value="ECO:0007669"/>
    <property type="project" value="UniProtKB-KW"/>
</dbReference>
<evidence type="ECO:0000256" key="1">
    <source>
        <dbReference type="ARBA" id="ARBA00010211"/>
    </source>
</evidence>
<feature type="domain" description="Fumarylacetoacetase-like C-terminal" evidence="3">
    <location>
        <begin position="98"/>
        <end position="314"/>
    </location>
</feature>
<dbReference type="KEGG" id="dbk:DGMP_39250"/>
<accession>A0A8D5JP08</accession>
<dbReference type="Pfam" id="PF01557">
    <property type="entry name" value="FAA_hydrolase"/>
    <property type="match status" value="1"/>
</dbReference>
<keyword evidence="2" id="KW-0479">Metal-binding</keyword>
<evidence type="ECO:0000313" key="5">
    <source>
        <dbReference type="Proteomes" id="UP000826725"/>
    </source>
</evidence>